<keyword evidence="3" id="KW-1185">Reference proteome</keyword>
<feature type="region of interest" description="Disordered" evidence="1">
    <location>
        <begin position="32"/>
        <end position="63"/>
    </location>
</feature>
<dbReference type="Proteomes" id="UP001501102">
    <property type="component" value="Unassembled WGS sequence"/>
</dbReference>
<gene>
    <name evidence="2" type="ORF">GCM10020221_06810</name>
</gene>
<dbReference type="RefSeq" id="WP_344960826.1">
    <property type="nucleotide sequence ID" value="NZ_BAAAXZ010000027.1"/>
</dbReference>
<name>A0ABN3WF15_STRTU</name>
<reference evidence="2 3" key="1">
    <citation type="journal article" date="2019" name="Int. J. Syst. Evol. Microbiol.">
        <title>The Global Catalogue of Microorganisms (GCM) 10K type strain sequencing project: providing services to taxonomists for standard genome sequencing and annotation.</title>
        <authorList>
            <consortium name="The Broad Institute Genomics Platform"/>
            <consortium name="The Broad Institute Genome Sequencing Center for Infectious Disease"/>
            <person name="Wu L."/>
            <person name="Ma J."/>
        </authorList>
    </citation>
    <scope>NUCLEOTIDE SEQUENCE [LARGE SCALE GENOMIC DNA]</scope>
    <source>
        <strain evidence="2 3">JCM 4087</strain>
    </source>
</reference>
<sequence>MTYREGAYVVDTRSAKLAQVMARMGPRVYVRPPGGGREWDAPPEALRPATREELAAATRRGRP</sequence>
<proteinExistence type="predicted"/>
<evidence type="ECO:0000313" key="2">
    <source>
        <dbReference type="EMBL" id="GAA2913762.1"/>
    </source>
</evidence>
<protein>
    <submittedName>
        <fullName evidence="2">Uncharacterized protein</fullName>
    </submittedName>
</protein>
<organism evidence="2 3">
    <name type="scientific">Streptomyces thioluteus</name>
    <dbReference type="NCBI Taxonomy" id="66431"/>
    <lineage>
        <taxon>Bacteria</taxon>
        <taxon>Bacillati</taxon>
        <taxon>Actinomycetota</taxon>
        <taxon>Actinomycetes</taxon>
        <taxon>Kitasatosporales</taxon>
        <taxon>Streptomycetaceae</taxon>
        <taxon>Streptomyces</taxon>
    </lineage>
</organism>
<dbReference type="EMBL" id="BAAAXZ010000027">
    <property type="protein sequence ID" value="GAA2913762.1"/>
    <property type="molecule type" value="Genomic_DNA"/>
</dbReference>
<evidence type="ECO:0000313" key="3">
    <source>
        <dbReference type="Proteomes" id="UP001501102"/>
    </source>
</evidence>
<accession>A0ABN3WF15</accession>
<evidence type="ECO:0000256" key="1">
    <source>
        <dbReference type="SAM" id="MobiDB-lite"/>
    </source>
</evidence>
<comment type="caution">
    <text evidence="2">The sequence shown here is derived from an EMBL/GenBank/DDBJ whole genome shotgun (WGS) entry which is preliminary data.</text>
</comment>